<evidence type="ECO:0000313" key="1">
    <source>
        <dbReference type="EMBL" id="MBS3057065.1"/>
    </source>
</evidence>
<dbReference type="PANTHER" id="PTHR10151">
    <property type="entry name" value="ECTONUCLEOTIDE PYROPHOSPHATASE/PHOSPHODIESTERASE"/>
    <property type="match status" value="1"/>
</dbReference>
<comment type="caution">
    <text evidence="1">The sequence shown here is derived from an EMBL/GenBank/DDBJ whole genome shotgun (WGS) entry which is preliminary data.</text>
</comment>
<dbReference type="SUPFAM" id="SSF53649">
    <property type="entry name" value="Alkaline phosphatase-like"/>
    <property type="match status" value="2"/>
</dbReference>
<dbReference type="InterPro" id="IPR002591">
    <property type="entry name" value="Phosphodiest/P_Trfase"/>
</dbReference>
<dbReference type="Gene3D" id="3.40.720.10">
    <property type="entry name" value="Alkaline Phosphatase, subunit A"/>
    <property type="match status" value="2"/>
</dbReference>
<dbReference type="InterPro" id="IPR017850">
    <property type="entry name" value="Alkaline_phosphatase_core_sf"/>
</dbReference>
<dbReference type="AlphaFoldDB" id="A0A8T4KZE8"/>
<reference evidence="1" key="2">
    <citation type="submission" date="2021-05" db="EMBL/GenBank/DDBJ databases">
        <title>Protein family content uncovers lineage relationships and bacterial pathway maintenance mechanisms in DPANN archaea.</title>
        <authorList>
            <person name="Castelle C.J."/>
            <person name="Meheust R."/>
            <person name="Jaffe A.L."/>
            <person name="Seitz K."/>
            <person name="Gong X."/>
            <person name="Baker B.J."/>
            <person name="Banfield J.F."/>
        </authorList>
    </citation>
    <scope>NUCLEOTIDE SEQUENCE</scope>
    <source>
        <strain evidence="1">RIFCSPHIGHO2_01_FULL_AR10_44_11</strain>
    </source>
</reference>
<dbReference type="PANTHER" id="PTHR10151:SF120">
    <property type="entry name" value="BIS(5'-ADENOSYL)-TRIPHOSPHATASE"/>
    <property type="match status" value="1"/>
</dbReference>
<dbReference type="Pfam" id="PF01663">
    <property type="entry name" value="Phosphodiest"/>
    <property type="match status" value="1"/>
</dbReference>
<dbReference type="GO" id="GO:0016787">
    <property type="term" value="F:hydrolase activity"/>
    <property type="evidence" value="ECO:0007669"/>
    <property type="project" value="UniProtKB-ARBA"/>
</dbReference>
<proteinExistence type="predicted"/>
<organism evidence="1 2">
    <name type="scientific">Candidatus Iainarchaeum sp</name>
    <dbReference type="NCBI Taxonomy" id="3101447"/>
    <lineage>
        <taxon>Archaea</taxon>
        <taxon>Candidatus Iainarchaeota</taxon>
        <taxon>Candidatus Iainarchaeia</taxon>
        <taxon>Candidatus Iainarchaeales</taxon>
        <taxon>Candidatus Iainarchaeaceae</taxon>
        <taxon>Candidatus Iainarchaeum</taxon>
    </lineage>
</organism>
<name>A0A8T4KZE8_9ARCH</name>
<accession>A0A8T4KZE8</accession>
<protein>
    <submittedName>
        <fullName evidence="1">Alkaline phosphatase family protein</fullName>
    </submittedName>
</protein>
<reference evidence="1" key="1">
    <citation type="submission" date="2021-03" db="EMBL/GenBank/DDBJ databases">
        <authorList>
            <person name="Jaffe A."/>
        </authorList>
    </citation>
    <scope>NUCLEOTIDE SEQUENCE</scope>
    <source>
        <strain evidence="1">RIFCSPHIGHO2_01_FULL_AR10_44_11</strain>
    </source>
</reference>
<evidence type="ECO:0000313" key="2">
    <source>
        <dbReference type="Proteomes" id="UP000677687"/>
    </source>
</evidence>
<dbReference type="EMBL" id="JAGVWD010000005">
    <property type="protein sequence ID" value="MBS3057065.1"/>
    <property type="molecule type" value="Genomic_DNA"/>
</dbReference>
<gene>
    <name evidence="1" type="ORF">J4415_00380</name>
</gene>
<dbReference type="Proteomes" id="UP000677687">
    <property type="component" value="Unassembled WGS sequence"/>
</dbReference>
<sequence length="528" mass="58875">MAFNCNMPGNEGRKLAIIGLDGASFRFIKPLIAQNKLPNIAKLMRNGSFGALRSTIPPITACAWLSFMTGKNPANHGVFDFRTYNLQKYSCYDEEFVSSADFKGTTIFDFLSAENKRVCAIKVPLTYPPWKINGIMVSGYPAPTKGAIVTYPSELNAELDKNFKLQGNPHYDSKYTFEITMHAIEKINPELLCVVFSEIDWIEHWHWGKNDGAIERAYTTADGMIGKIIDALPDADFVIMSDHGAGETPPYNFNTNYFLKGIGLLDAKGKGKIAKIVGKFTFLGVVALTEFARSFKDAVKRIMPKGMKEGISGAMLSTSSINWGNTKAYRVPMYLADGIEINLKGRQPLGIVEKDEYEELRNKIIAELRNARNPRTNEPIVKEIYRKEEVYSGKYLESRTPDIVFLYNENYMGGSALDELISKTPWFLRRRIPGGHAMDGIFIASGAGIKGNNEISGAKIEDVAPTVLHMLDMPIDGGMDGKVLDEIFENKKEIKKRKYETEGEGAKGKLSAQDEEAVKQRLKALGYM</sequence>